<dbReference type="EMBL" id="CACRZD030000001">
    <property type="protein sequence ID" value="CAA6654101.1"/>
    <property type="molecule type" value="Genomic_DNA"/>
</dbReference>
<keyword evidence="1" id="KW-0479">Metal-binding</keyword>
<proteinExistence type="predicted"/>
<accession>A0A7I8IB37</accession>
<keyword evidence="2" id="KW-0677">Repeat</keyword>
<keyword evidence="7" id="KW-1185">Reference proteome</keyword>
<dbReference type="PROSITE" id="PS50222">
    <property type="entry name" value="EF_HAND_2"/>
    <property type="match status" value="3"/>
</dbReference>
<sequence length="165" mass="18236">MRSTGLPPPLTSPPRRSPYYPPSRPKALPCRPPAVSELFCVFDRDGDGKITKEELELVLGRLGKSDPPTEEELSMMMAEVDRDGDGCISLEEFGVLAPRPAVLWLGRRRQPGARRSEGRAAGRLPNPGDDRCTLDDCRGMIRGVDSRGDGYVCFDDFVRMMGGQR</sequence>
<evidence type="ECO:0000256" key="4">
    <source>
        <dbReference type="SAM" id="MobiDB-lite"/>
    </source>
</evidence>
<gene>
    <name evidence="6" type="ORF">SI7747_01000691</name>
</gene>
<name>A0A7I8IB37_SPIIN</name>
<reference evidence="6 7" key="1">
    <citation type="submission" date="2019-12" db="EMBL/GenBank/DDBJ databases">
        <authorList>
            <person name="Scholz U."/>
            <person name="Mascher M."/>
            <person name="Fiebig A."/>
        </authorList>
    </citation>
    <scope>NUCLEOTIDE SEQUENCE</scope>
</reference>
<dbReference type="GO" id="GO:0043226">
    <property type="term" value="C:organelle"/>
    <property type="evidence" value="ECO:0007669"/>
    <property type="project" value="UniProtKB-ARBA"/>
</dbReference>
<evidence type="ECO:0000256" key="3">
    <source>
        <dbReference type="ARBA" id="ARBA00022837"/>
    </source>
</evidence>
<dbReference type="FunFam" id="1.10.238.10:FF:000178">
    <property type="entry name" value="Calmodulin-2 A"/>
    <property type="match status" value="1"/>
</dbReference>
<feature type="compositionally biased region" description="Pro residues" evidence="4">
    <location>
        <begin position="1"/>
        <end position="24"/>
    </location>
</feature>
<feature type="domain" description="EF-hand" evidence="5">
    <location>
        <begin position="68"/>
        <end position="103"/>
    </location>
</feature>
<evidence type="ECO:0000256" key="1">
    <source>
        <dbReference type="ARBA" id="ARBA00022723"/>
    </source>
</evidence>
<dbReference type="AlphaFoldDB" id="A0A7I8IB37"/>
<dbReference type="InterPro" id="IPR039647">
    <property type="entry name" value="EF_hand_pair_protein_CML-like"/>
</dbReference>
<dbReference type="Proteomes" id="UP001189122">
    <property type="component" value="Unassembled WGS sequence"/>
</dbReference>
<dbReference type="EMBL" id="LR743588">
    <property type="protein sequence ID" value="CAA2614302.1"/>
    <property type="molecule type" value="Genomic_DNA"/>
</dbReference>
<feature type="region of interest" description="Disordered" evidence="4">
    <location>
        <begin position="1"/>
        <end position="31"/>
    </location>
</feature>
<evidence type="ECO:0000313" key="7">
    <source>
        <dbReference type="Proteomes" id="UP001189122"/>
    </source>
</evidence>
<organism evidence="6">
    <name type="scientific">Spirodela intermedia</name>
    <name type="common">Intermediate duckweed</name>
    <dbReference type="NCBI Taxonomy" id="51605"/>
    <lineage>
        <taxon>Eukaryota</taxon>
        <taxon>Viridiplantae</taxon>
        <taxon>Streptophyta</taxon>
        <taxon>Embryophyta</taxon>
        <taxon>Tracheophyta</taxon>
        <taxon>Spermatophyta</taxon>
        <taxon>Magnoliopsida</taxon>
        <taxon>Liliopsida</taxon>
        <taxon>Araceae</taxon>
        <taxon>Lemnoideae</taxon>
        <taxon>Spirodela</taxon>
    </lineage>
</organism>
<dbReference type="InterPro" id="IPR002048">
    <property type="entry name" value="EF_hand_dom"/>
</dbReference>
<dbReference type="PROSITE" id="PS00018">
    <property type="entry name" value="EF_HAND_1"/>
    <property type="match status" value="2"/>
</dbReference>
<keyword evidence="3" id="KW-0106">Calcium</keyword>
<feature type="domain" description="EF-hand" evidence="5">
    <location>
        <begin position="30"/>
        <end position="65"/>
    </location>
</feature>
<dbReference type="Pfam" id="PF13499">
    <property type="entry name" value="EF-hand_7"/>
    <property type="match status" value="1"/>
</dbReference>
<dbReference type="SUPFAM" id="SSF47473">
    <property type="entry name" value="EF-hand"/>
    <property type="match status" value="1"/>
</dbReference>
<dbReference type="SMART" id="SM00054">
    <property type="entry name" value="EFh"/>
    <property type="match status" value="3"/>
</dbReference>
<dbReference type="Pfam" id="PF13833">
    <property type="entry name" value="EF-hand_8"/>
    <property type="match status" value="1"/>
</dbReference>
<protein>
    <recommendedName>
        <fullName evidence="5">EF-hand domain-containing protein</fullName>
    </recommendedName>
</protein>
<evidence type="ECO:0000259" key="5">
    <source>
        <dbReference type="PROSITE" id="PS50222"/>
    </source>
</evidence>
<dbReference type="CDD" id="cd00051">
    <property type="entry name" value="EFh"/>
    <property type="match status" value="2"/>
</dbReference>
<dbReference type="GO" id="GO:0005509">
    <property type="term" value="F:calcium ion binding"/>
    <property type="evidence" value="ECO:0007669"/>
    <property type="project" value="InterPro"/>
</dbReference>
<dbReference type="PANTHER" id="PTHR10891">
    <property type="entry name" value="EF-HAND CALCIUM-BINDING DOMAIN CONTAINING PROTEIN"/>
    <property type="match status" value="1"/>
</dbReference>
<feature type="domain" description="EF-hand" evidence="5">
    <location>
        <begin position="132"/>
        <end position="165"/>
    </location>
</feature>
<dbReference type="Gene3D" id="1.10.238.10">
    <property type="entry name" value="EF-hand"/>
    <property type="match status" value="2"/>
</dbReference>
<evidence type="ECO:0000313" key="6">
    <source>
        <dbReference type="EMBL" id="CAA2614302.1"/>
    </source>
</evidence>
<dbReference type="InterPro" id="IPR011992">
    <property type="entry name" value="EF-hand-dom_pair"/>
</dbReference>
<evidence type="ECO:0000256" key="2">
    <source>
        <dbReference type="ARBA" id="ARBA00022737"/>
    </source>
</evidence>
<dbReference type="InterPro" id="IPR018247">
    <property type="entry name" value="EF_Hand_1_Ca_BS"/>
</dbReference>